<name>V8N1R6_OPHHA</name>
<evidence type="ECO:0000313" key="2">
    <source>
        <dbReference type="EMBL" id="ETE56219.1"/>
    </source>
</evidence>
<feature type="compositionally biased region" description="Basic residues" evidence="1">
    <location>
        <begin position="1"/>
        <end position="13"/>
    </location>
</feature>
<feature type="non-terminal residue" evidence="2">
    <location>
        <position position="123"/>
    </location>
</feature>
<keyword evidence="3" id="KW-1185">Reference proteome</keyword>
<reference evidence="2 3" key="1">
    <citation type="journal article" date="2013" name="Proc. Natl. Acad. Sci. U.S.A.">
        <title>The king cobra genome reveals dynamic gene evolution and adaptation in the snake venom system.</title>
        <authorList>
            <person name="Vonk F.J."/>
            <person name="Casewell N.R."/>
            <person name="Henkel C.V."/>
            <person name="Heimberg A.M."/>
            <person name="Jansen H.J."/>
            <person name="McCleary R.J."/>
            <person name="Kerkkamp H.M."/>
            <person name="Vos R.A."/>
            <person name="Guerreiro I."/>
            <person name="Calvete J.J."/>
            <person name="Wuster W."/>
            <person name="Woods A.E."/>
            <person name="Logan J.M."/>
            <person name="Harrison R.A."/>
            <person name="Castoe T.A."/>
            <person name="de Koning A.P."/>
            <person name="Pollock D.D."/>
            <person name="Yandell M."/>
            <person name="Calderon D."/>
            <person name="Renjifo C."/>
            <person name="Currier R.B."/>
            <person name="Salgado D."/>
            <person name="Pla D."/>
            <person name="Sanz L."/>
            <person name="Hyder A.S."/>
            <person name="Ribeiro J.M."/>
            <person name="Arntzen J.W."/>
            <person name="van den Thillart G.E."/>
            <person name="Boetzer M."/>
            <person name="Pirovano W."/>
            <person name="Dirks R.P."/>
            <person name="Spaink H.P."/>
            <person name="Duboule D."/>
            <person name="McGlinn E."/>
            <person name="Kini R.M."/>
            <person name="Richardson M.K."/>
        </authorList>
    </citation>
    <scope>NUCLEOTIDE SEQUENCE</scope>
    <source>
        <tissue evidence="2">Blood</tissue>
    </source>
</reference>
<accession>V8N1R6</accession>
<dbReference type="EMBL" id="AZIM01033774">
    <property type="protein sequence ID" value="ETE56219.1"/>
    <property type="molecule type" value="Genomic_DNA"/>
</dbReference>
<feature type="non-terminal residue" evidence="2">
    <location>
        <position position="1"/>
    </location>
</feature>
<dbReference type="Proteomes" id="UP000018936">
    <property type="component" value="Unassembled WGS sequence"/>
</dbReference>
<gene>
    <name evidence="2" type="primary">Plekhm2</name>
    <name evidence="2" type="ORF">L345_18070</name>
</gene>
<protein>
    <submittedName>
        <fullName evidence="2">Pleckstrin-likey domain-containing family M member 2</fullName>
    </submittedName>
</protein>
<feature type="region of interest" description="Disordered" evidence="1">
    <location>
        <begin position="1"/>
        <end position="47"/>
    </location>
</feature>
<evidence type="ECO:0000256" key="1">
    <source>
        <dbReference type="SAM" id="MobiDB-lite"/>
    </source>
</evidence>
<evidence type="ECO:0000313" key="3">
    <source>
        <dbReference type="Proteomes" id="UP000018936"/>
    </source>
</evidence>
<feature type="region of interest" description="Disordered" evidence="1">
    <location>
        <begin position="95"/>
        <end position="118"/>
    </location>
</feature>
<sequence>LAKKKKTSKKKKVKPEEAAVPSLPAPAGDQAVAKEAGRPWATPESSLAVSTETPALCQLGLQIPEMKDTAMERVGQALSKVIDSLEVTDGWSCPLEPPDQPFRTSLPGEPPSPFGRAIPWRLL</sequence>
<proteinExistence type="predicted"/>
<organism evidence="2 3">
    <name type="scientific">Ophiophagus hannah</name>
    <name type="common">King cobra</name>
    <name type="synonym">Naja hannah</name>
    <dbReference type="NCBI Taxonomy" id="8665"/>
    <lineage>
        <taxon>Eukaryota</taxon>
        <taxon>Metazoa</taxon>
        <taxon>Chordata</taxon>
        <taxon>Craniata</taxon>
        <taxon>Vertebrata</taxon>
        <taxon>Euteleostomi</taxon>
        <taxon>Lepidosauria</taxon>
        <taxon>Squamata</taxon>
        <taxon>Bifurcata</taxon>
        <taxon>Unidentata</taxon>
        <taxon>Episquamata</taxon>
        <taxon>Toxicofera</taxon>
        <taxon>Serpentes</taxon>
        <taxon>Colubroidea</taxon>
        <taxon>Elapidae</taxon>
        <taxon>Elapinae</taxon>
        <taxon>Ophiophagus</taxon>
    </lineage>
</organism>
<comment type="caution">
    <text evidence="2">The sequence shown here is derived from an EMBL/GenBank/DDBJ whole genome shotgun (WGS) entry which is preliminary data.</text>
</comment>
<dbReference type="AlphaFoldDB" id="V8N1R6"/>